<dbReference type="GO" id="GO:0020037">
    <property type="term" value="F:heme binding"/>
    <property type="evidence" value="ECO:0007669"/>
    <property type="project" value="InterPro"/>
</dbReference>
<keyword evidence="9" id="KW-0472">Membrane</keyword>
<dbReference type="OrthoDB" id="3945418at2759"/>
<dbReference type="HOGENOM" id="CLU_001570_14_4_1"/>
<evidence type="ECO:0000313" key="11">
    <source>
        <dbReference type="Proteomes" id="UP000027920"/>
    </source>
</evidence>
<proteinExistence type="inferred from homology"/>
<keyword evidence="3 8" id="KW-0349">Heme</keyword>
<evidence type="ECO:0000256" key="3">
    <source>
        <dbReference type="ARBA" id="ARBA00022617"/>
    </source>
</evidence>
<dbReference type="VEuPathDB" id="FungiDB:A1O9_00470"/>
<dbReference type="AlphaFoldDB" id="A0A072PRV1"/>
<dbReference type="PANTHER" id="PTHR24305:SF157">
    <property type="entry name" value="N-ACETYLTRYPTOPHAN 6-HYDROXYLASE IVOC-RELATED"/>
    <property type="match status" value="1"/>
</dbReference>
<evidence type="ECO:0000256" key="4">
    <source>
        <dbReference type="ARBA" id="ARBA00022723"/>
    </source>
</evidence>
<keyword evidence="4 8" id="KW-0479">Metal-binding</keyword>
<dbReference type="STRING" id="1182545.A0A072PRV1"/>
<comment type="similarity">
    <text evidence="2">Belongs to the cytochrome P450 family.</text>
</comment>
<dbReference type="PRINTS" id="PR00385">
    <property type="entry name" value="P450"/>
</dbReference>
<dbReference type="Pfam" id="PF00067">
    <property type="entry name" value="p450"/>
    <property type="match status" value="1"/>
</dbReference>
<keyword evidence="9" id="KW-0812">Transmembrane</keyword>
<keyword evidence="11" id="KW-1185">Reference proteome</keyword>
<dbReference type="GO" id="GO:0004497">
    <property type="term" value="F:monooxygenase activity"/>
    <property type="evidence" value="ECO:0007669"/>
    <property type="project" value="UniProtKB-KW"/>
</dbReference>
<dbReference type="Gene3D" id="1.10.630.10">
    <property type="entry name" value="Cytochrome P450"/>
    <property type="match status" value="1"/>
</dbReference>
<dbReference type="PRINTS" id="PR00465">
    <property type="entry name" value="EP450IV"/>
</dbReference>
<keyword evidence="5" id="KW-0560">Oxidoreductase</keyword>
<evidence type="ECO:0000313" key="10">
    <source>
        <dbReference type="EMBL" id="KEF62497.1"/>
    </source>
</evidence>
<keyword evidence="9" id="KW-1133">Transmembrane helix</keyword>
<evidence type="ECO:0000256" key="8">
    <source>
        <dbReference type="PIRSR" id="PIRSR602403-1"/>
    </source>
</evidence>
<feature type="transmembrane region" description="Helical" evidence="9">
    <location>
        <begin position="6"/>
        <end position="27"/>
    </location>
</feature>
<dbReference type="GO" id="GO:0016705">
    <property type="term" value="F:oxidoreductase activity, acting on paired donors, with incorporation or reduction of molecular oxygen"/>
    <property type="evidence" value="ECO:0007669"/>
    <property type="project" value="InterPro"/>
</dbReference>
<feature type="binding site" description="axial binding residue" evidence="8">
    <location>
        <position position="452"/>
    </location>
    <ligand>
        <name>heme</name>
        <dbReference type="ChEBI" id="CHEBI:30413"/>
    </ligand>
    <ligandPart>
        <name>Fe</name>
        <dbReference type="ChEBI" id="CHEBI:18248"/>
    </ligandPart>
</feature>
<comment type="cofactor">
    <cofactor evidence="1 8">
        <name>heme</name>
        <dbReference type="ChEBI" id="CHEBI:30413"/>
    </cofactor>
</comment>
<evidence type="ECO:0000256" key="2">
    <source>
        <dbReference type="ARBA" id="ARBA00010617"/>
    </source>
</evidence>
<protein>
    <recommendedName>
        <fullName evidence="12">Cytochrome P450 oxidoreductase</fullName>
    </recommendedName>
</protein>
<sequence>MSQLSIVLGTGILGLAYLAYLALYRLYFSPVSHIPGPILAKLTFWYEFYYDVVLTGQYTFKIRELHKLYGPVIRINPEEVHIADPDFYDVIYTGPTQKRDKWAWFCNQFGIPDSAFASVKHEVHRMRRNALNPFFSKAKVRSLQPLIEDVARNLVSRFEEFKERGDHFKLSLAYAALTNDPDIAEMYALGRNDSRVEAKDFDPSFHDASVVGSTMGHLTKQMPWILSLMQSLPDSAAVIMNPDMASYVKLQRDIKAQIEIIQQHHGSSMYKDAAHKTIFHEILASDLPESEKSPSRLWQDGQVTVIAGTLTTASALSYATYCFLTQPDALKQLRGELQTAIPDPSRLPPLSTLEQLPYLRSCIKEALRLSNGVSSRLQRIDPDKPILFTDKVMKKGKTYVLPPGTPISMTGMLMHTDPEVFEAPEVFNPQRWLDQPGLEKYLVPFARGSRQCIGMDLAYAELYVTLALIFRLYGSREVKMDGDQGYLELYDTQFQRDIEIVGDGITPLNRKESNGLRVRVRDSRQA</sequence>
<dbReference type="RefSeq" id="XP_013265087.1">
    <property type="nucleotide sequence ID" value="XM_013409633.1"/>
</dbReference>
<accession>A0A072PRV1</accession>
<dbReference type="GeneID" id="25275421"/>
<keyword evidence="6 8" id="KW-0408">Iron</keyword>
<dbReference type="InterPro" id="IPR002403">
    <property type="entry name" value="Cyt_P450_E_grp-IV"/>
</dbReference>
<dbReference type="Proteomes" id="UP000027920">
    <property type="component" value="Unassembled WGS sequence"/>
</dbReference>
<dbReference type="InterPro" id="IPR001128">
    <property type="entry name" value="Cyt_P450"/>
</dbReference>
<dbReference type="CDD" id="cd11062">
    <property type="entry name" value="CYP58-like"/>
    <property type="match status" value="1"/>
</dbReference>
<dbReference type="InterPro" id="IPR036396">
    <property type="entry name" value="Cyt_P450_sf"/>
</dbReference>
<name>A0A072PRV1_9EURO</name>
<dbReference type="InterPro" id="IPR050121">
    <property type="entry name" value="Cytochrome_P450_monoxygenase"/>
</dbReference>
<evidence type="ECO:0000256" key="7">
    <source>
        <dbReference type="ARBA" id="ARBA00023033"/>
    </source>
</evidence>
<gene>
    <name evidence="10" type="ORF">A1O9_00470</name>
</gene>
<evidence type="ECO:0000256" key="1">
    <source>
        <dbReference type="ARBA" id="ARBA00001971"/>
    </source>
</evidence>
<evidence type="ECO:0000256" key="6">
    <source>
        <dbReference type="ARBA" id="ARBA00023004"/>
    </source>
</evidence>
<evidence type="ECO:0000256" key="9">
    <source>
        <dbReference type="SAM" id="Phobius"/>
    </source>
</evidence>
<dbReference type="PANTHER" id="PTHR24305">
    <property type="entry name" value="CYTOCHROME P450"/>
    <property type="match status" value="1"/>
</dbReference>
<dbReference type="SUPFAM" id="SSF48264">
    <property type="entry name" value="Cytochrome P450"/>
    <property type="match status" value="1"/>
</dbReference>
<dbReference type="GO" id="GO:0005506">
    <property type="term" value="F:iron ion binding"/>
    <property type="evidence" value="ECO:0007669"/>
    <property type="project" value="InterPro"/>
</dbReference>
<evidence type="ECO:0000256" key="5">
    <source>
        <dbReference type="ARBA" id="ARBA00023002"/>
    </source>
</evidence>
<comment type="caution">
    <text evidence="10">The sequence shown here is derived from an EMBL/GenBank/DDBJ whole genome shotgun (WGS) entry which is preliminary data.</text>
</comment>
<keyword evidence="7" id="KW-0503">Monooxygenase</keyword>
<organism evidence="10 11">
    <name type="scientific">Exophiala aquamarina CBS 119918</name>
    <dbReference type="NCBI Taxonomy" id="1182545"/>
    <lineage>
        <taxon>Eukaryota</taxon>
        <taxon>Fungi</taxon>
        <taxon>Dikarya</taxon>
        <taxon>Ascomycota</taxon>
        <taxon>Pezizomycotina</taxon>
        <taxon>Eurotiomycetes</taxon>
        <taxon>Chaetothyriomycetidae</taxon>
        <taxon>Chaetothyriales</taxon>
        <taxon>Herpotrichiellaceae</taxon>
        <taxon>Exophiala</taxon>
    </lineage>
</organism>
<dbReference type="EMBL" id="AMGV01000001">
    <property type="protein sequence ID" value="KEF62497.1"/>
    <property type="molecule type" value="Genomic_DNA"/>
</dbReference>
<evidence type="ECO:0008006" key="12">
    <source>
        <dbReference type="Google" id="ProtNLM"/>
    </source>
</evidence>
<reference evidence="10 11" key="1">
    <citation type="submission" date="2013-03" db="EMBL/GenBank/DDBJ databases">
        <title>The Genome Sequence of Exophiala aquamarina CBS 119918.</title>
        <authorList>
            <consortium name="The Broad Institute Genomics Platform"/>
            <person name="Cuomo C."/>
            <person name="de Hoog S."/>
            <person name="Gorbushina A."/>
            <person name="Walker B."/>
            <person name="Young S.K."/>
            <person name="Zeng Q."/>
            <person name="Gargeya S."/>
            <person name="Fitzgerald M."/>
            <person name="Haas B."/>
            <person name="Abouelleil A."/>
            <person name="Allen A.W."/>
            <person name="Alvarado L."/>
            <person name="Arachchi H.M."/>
            <person name="Berlin A.M."/>
            <person name="Chapman S.B."/>
            <person name="Gainer-Dewar J."/>
            <person name="Goldberg J."/>
            <person name="Griggs A."/>
            <person name="Gujja S."/>
            <person name="Hansen M."/>
            <person name="Howarth C."/>
            <person name="Imamovic A."/>
            <person name="Ireland A."/>
            <person name="Larimer J."/>
            <person name="McCowan C."/>
            <person name="Murphy C."/>
            <person name="Pearson M."/>
            <person name="Poon T.W."/>
            <person name="Priest M."/>
            <person name="Roberts A."/>
            <person name="Saif S."/>
            <person name="Shea T."/>
            <person name="Sisk P."/>
            <person name="Sykes S."/>
            <person name="Wortman J."/>
            <person name="Nusbaum C."/>
            <person name="Birren B."/>
        </authorList>
    </citation>
    <scope>NUCLEOTIDE SEQUENCE [LARGE SCALE GENOMIC DNA]</scope>
    <source>
        <strain evidence="10 11">CBS 119918</strain>
    </source>
</reference>